<dbReference type="SUPFAM" id="SSF81296">
    <property type="entry name" value="E set domains"/>
    <property type="match status" value="1"/>
</dbReference>
<dbReference type="RefSeq" id="WP_345110728.1">
    <property type="nucleotide sequence ID" value="NZ_BAABDH010000016.1"/>
</dbReference>
<feature type="region of interest" description="Disordered" evidence="1">
    <location>
        <begin position="446"/>
        <end position="467"/>
    </location>
</feature>
<organism evidence="3 4">
    <name type="scientific">Hymenobacter algoricola</name>
    <dbReference type="NCBI Taxonomy" id="486267"/>
    <lineage>
        <taxon>Bacteria</taxon>
        <taxon>Pseudomonadati</taxon>
        <taxon>Bacteroidota</taxon>
        <taxon>Cytophagia</taxon>
        <taxon>Cytophagales</taxon>
        <taxon>Hymenobacteraceae</taxon>
        <taxon>Hymenobacter</taxon>
    </lineage>
</organism>
<sequence>MQNNSANERWVIDEVLVRGTAVATPTPTITLSPAALNAFTTTQGTASASQSYTVAGSNLTADISVVPPAGYQLALETTPGSNTPGTFTAYTAATPLVLTQTGGTVATTRIFARLAATTTVAGSPYDGNITHTSGTATAAKAVTGTVTAANTPSATGFTPAAGPVGTILTISGTNLGTITGVTVNGTAATSVSATATAVTATVAAGTGTGAVVLSDGTTTYTVPGGSFTVTAEPVVTTTAASAITATTATTGGSFVTNGATITERGVVYGTAANPRIGVGDALKASVTGTTSPFTANLTGLTASTTYFVAAYTISEFGTTYDATDETFTTATPTPITITTGTVATTPIFAGGSVTVSFTTTGTFNGGNTFTAELSDAAGNFPGTTLTTVSSTSTTLTVTIPAATTPGAAYVIRVNGSSPATTGSTSAAFTVTDAPLLAFDFEGTDNVTTAPSSSNNPNVNPSTFSRSGVLSNPGANRFNSRNWSATIDAAKYMTFTFTPNANYQATLTSLTFVDQRSGSISNPYEVRSSLDNFATALASGTTAGGGKSVPLSGFTNLTAAVEFRFYYAVSSTGSTYSVDNVNLFGTVQVVSNAISAPAFTGTTFCAGSSFNVKFTPTGTFAAANSFVVQLSNAAGSFAAPVVVATLLNNSSNLAQTASVTIPATTATGSGYRLRVVSTDPAVTSPSSAAFGVLNAPTVTVAPAADQTISANVNGATLTATETPAAASRQWVYSTTPGGSNTVITGQTATTYAPNFPTAGDYYVKVISTFAACDPVTSNEVKITVTVPVASLTATPTSLTFSATVGTPAPVQSYLLTGANLPPAALVSIAAQNPAFEVSVTSASTGFAATQQATAATDGSLSQTVYVRFTAPGMVGTTISSIENTSGALSAPVAVTGMATAVPVAGAPGNLVLEEYFNYPAGDDLKTHGWAAQGTGTTPITVVVGNAAFATYPLGVADTTTSRRVKLVPSGDDLNKSFVLAGATTFYAAVTAKVSVATTNGDYFLHFYDAVTTTPVTFRGRVFARAATGGYQLGLQMTGSVPASPVYSSQVFDLNTSYVVVLKYEVRPSGDVASLYALGSGSSTLAEPVTPLVTVTGADSYAALNAVALRQGGPTSAATLTVDGVRVATGWGAAVGRAVLTAPAATLNAGNYYSLTLNNADVLTPTGIVNVEGPLTLTSGLVATSAANGLTLYPTATVVGASNASYVNGVVKRVVTAAATPTADLVFPVGKDGIYRPASLSVAAQTSTTTYAGELFNASARSTAVTAPLTRVSDIRYVSITPEGGQPTGFRGTVTLSFGADDRVTDPALASFVIAKRSTSTDPWLSIDRSTSTGTASSGAFVAGTLTSGEFTSFSDFALASTDPSAADNPLPVELTRFTATRQAENVQLSWATASEKNNARFEVQRSADGQHFTLVATVEGQGQSTQAHAYTAFDRQPLRTLAYYRLRQVDFDGKSSFSPVVAVAGSLEVSLYPNPARAELHLRVPAAATYRVLNALGSVVLTGSVAEGAATLPVAQLPAGLYHVEVTSGAGRVVRKFIKEN</sequence>
<dbReference type="InterPro" id="IPR026444">
    <property type="entry name" value="Secre_tail"/>
</dbReference>
<dbReference type="Gene3D" id="2.60.40.10">
    <property type="entry name" value="Immunoglobulins"/>
    <property type="match status" value="2"/>
</dbReference>
<reference evidence="4" key="1">
    <citation type="journal article" date="2019" name="Int. J. Syst. Evol. Microbiol.">
        <title>The Global Catalogue of Microorganisms (GCM) 10K type strain sequencing project: providing services to taxonomists for standard genome sequencing and annotation.</title>
        <authorList>
            <consortium name="The Broad Institute Genomics Platform"/>
            <consortium name="The Broad Institute Genome Sequencing Center for Infectious Disease"/>
            <person name="Wu L."/>
            <person name="Ma J."/>
        </authorList>
    </citation>
    <scope>NUCLEOTIDE SEQUENCE [LARGE SCALE GENOMIC DNA]</scope>
    <source>
        <strain evidence="4">JCM 17214</strain>
    </source>
</reference>
<gene>
    <name evidence="3" type="ORF">GCM10022406_09200</name>
</gene>
<dbReference type="NCBIfam" id="TIGR04183">
    <property type="entry name" value="Por_Secre_tail"/>
    <property type="match status" value="1"/>
</dbReference>
<protein>
    <recommendedName>
        <fullName evidence="2">Secretion system C-terminal sorting domain-containing protein</fullName>
    </recommendedName>
</protein>
<dbReference type="Proteomes" id="UP001499909">
    <property type="component" value="Unassembled WGS sequence"/>
</dbReference>
<evidence type="ECO:0000259" key="2">
    <source>
        <dbReference type="Pfam" id="PF18962"/>
    </source>
</evidence>
<feature type="compositionally biased region" description="Low complexity" evidence="1">
    <location>
        <begin position="446"/>
        <end position="464"/>
    </location>
</feature>
<comment type="caution">
    <text evidence="3">The sequence shown here is derived from an EMBL/GenBank/DDBJ whole genome shotgun (WGS) entry which is preliminary data.</text>
</comment>
<evidence type="ECO:0000313" key="4">
    <source>
        <dbReference type="Proteomes" id="UP001499909"/>
    </source>
</evidence>
<evidence type="ECO:0000313" key="3">
    <source>
        <dbReference type="EMBL" id="GAA3925346.1"/>
    </source>
</evidence>
<dbReference type="InterPro" id="IPR013783">
    <property type="entry name" value="Ig-like_fold"/>
</dbReference>
<accession>A0ABP7MNT0</accession>
<evidence type="ECO:0000256" key="1">
    <source>
        <dbReference type="SAM" id="MobiDB-lite"/>
    </source>
</evidence>
<name>A0ABP7MNT0_9BACT</name>
<feature type="domain" description="Secretion system C-terminal sorting" evidence="2">
    <location>
        <begin position="1470"/>
        <end position="1537"/>
    </location>
</feature>
<keyword evidence="4" id="KW-1185">Reference proteome</keyword>
<dbReference type="InterPro" id="IPR014756">
    <property type="entry name" value="Ig_E-set"/>
</dbReference>
<proteinExistence type="predicted"/>
<dbReference type="EMBL" id="BAABDH010000016">
    <property type="protein sequence ID" value="GAA3925346.1"/>
    <property type="molecule type" value="Genomic_DNA"/>
</dbReference>
<dbReference type="Pfam" id="PF18962">
    <property type="entry name" value="Por_Secre_tail"/>
    <property type="match status" value="1"/>
</dbReference>